<comment type="caution">
    <text evidence="4">The sequence shown here is derived from an EMBL/GenBank/DDBJ whole genome shotgun (WGS) entry which is preliminary data.</text>
</comment>
<dbReference type="Pfam" id="PF01968">
    <property type="entry name" value="Hydantoinase_A"/>
    <property type="match status" value="1"/>
</dbReference>
<name>A0ABU0JPY5_9HYPH</name>
<gene>
    <name evidence="4" type="ORF">QO011_008482</name>
</gene>
<feature type="domain" description="Hydantoinase/oxoprolinase N-terminal" evidence="2">
    <location>
        <begin position="9"/>
        <end position="187"/>
    </location>
</feature>
<evidence type="ECO:0000259" key="3">
    <source>
        <dbReference type="Pfam" id="PF19278"/>
    </source>
</evidence>
<dbReference type="InterPro" id="IPR002821">
    <property type="entry name" value="Hydantoinase_A"/>
</dbReference>
<dbReference type="PANTHER" id="PTHR11365">
    <property type="entry name" value="5-OXOPROLINASE RELATED"/>
    <property type="match status" value="1"/>
</dbReference>
<keyword evidence="4" id="KW-0378">Hydrolase</keyword>
<evidence type="ECO:0000313" key="4">
    <source>
        <dbReference type="EMBL" id="MDQ0475438.1"/>
    </source>
</evidence>
<dbReference type="InterPro" id="IPR043129">
    <property type="entry name" value="ATPase_NBD"/>
</dbReference>
<evidence type="ECO:0000313" key="5">
    <source>
        <dbReference type="Proteomes" id="UP001242480"/>
    </source>
</evidence>
<accession>A0ABU0JPY5</accession>
<proteinExistence type="predicted"/>
<dbReference type="InterPro" id="IPR045079">
    <property type="entry name" value="Oxoprolinase-like"/>
</dbReference>
<protein>
    <submittedName>
        <fullName evidence="4">N-methylhydantoinase A</fullName>
        <ecNumber evidence="4">3.5.2.14</ecNumber>
    </submittedName>
</protein>
<dbReference type="Proteomes" id="UP001242480">
    <property type="component" value="Unassembled WGS sequence"/>
</dbReference>
<evidence type="ECO:0000259" key="1">
    <source>
        <dbReference type="Pfam" id="PF01968"/>
    </source>
</evidence>
<dbReference type="PANTHER" id="PTHR11365:SF23">
    <property type="entry name" value="HYPOTHETICAL 5-OXOPROLINASE (EUROFUNG)-RELATED"/>
    <property type="match status" value="1"/>
</dbReference>
<dbReference type="EMBL" id="JAUSVX010000038">
    <property type="protein sequence ID" value="MDQ0475438.1"/>
    <property type="molecule type" value="Genomic_DNA"/>
</dbReference>
<dbReference type="RefSeq" id="WP_307286686.1">
    <property type="nucleotide sequence ID" value="NZ_JAUSVX010000038.1"/>
</dbReference>
<dbReference type="GO" id="GO:0047423">
    <property type="term" value="F:N-methylhydantoinase (ATP-hydrolyzing) activity"/>
    <property type="evidence" value="ECO:0007669"/>
    <property type="project" value="UniProtKB-EC"/>
</dbReference>
<feature type="domain" description="Acetophenone carboxylase-like C-terminal" evidence="3">
    <location>
        <begin position="525"/>
        <end position="686"/>
    </location>
</feature>
<sequence length="708" mass="75243">MDMAGTGLRIGIDVGGTFTDFVLLDDRSGSVILGKELTSHDDPSRAILAGMEKLLNARDLRFSDLSSVVHATTLVTNAIIERKGARVGFVTTRGFRDAIEIGNEMRYELYDLFLQKPAPLVPRPLRVEVSERVDAAGGIVVPLAVEDVVAAAGVLRDRQVDAIAVCLLHSYRNPVHERQIREILQAELPGIPVTLSSDVAPEIREYERGNTASANAYVQPLVTRYLAELQAQLEARGFEGAIHLMLSAGGLTTLASAQARPIHLIESGPAAGAIAAGWFSASSGSADVLSFDMGGTTAKMCLLKNGEPQRSMEFEAGRVHRFRKGSGLPLKVPVIDLIEIGAGGGSIAHLNAMGLLKIGPESAGSEPGPVCYGRGGTRPTVTDADLVLGYLSPDYFLGGEMHLDLSAVHGAIEREIAAPLGMSVLAAAAGIHEVVNETMASATRMYLAEKGVDPRRHTLLAFGGAGPVHAYGLARLLRIPRMVVPPGAGVMSALGLLVAAPAIHLARGYISRIAAVDWSIVDALFGAMEWEARSIMEQAGASWSDVEIRRFADMRFIGQGFEIPSPIPAGGLSPGSRSEIEASFTAAYEQRFGRRITDIGLEALTWRIQVSAPSRSTRLRFPESPPGQSAEKGVRAVYFPGPGFRECAVFDRNRLLPGTRLVGPAVVEERESTTVIGPKSELVVDDALNLVVSVNSDTSIGEAAMSAA</sequence>
<keyword evidence="5" id="KW-1185">Reference proteome</keyword>
<reference evidence="4 5" key="1">
    <citation type="submission" date="2023-07" db="EMBL/GenBank/DDBJ databases">
        <title>Genomic Encyclopedia of Type Strains, Phase IV (KMG-IV): sequencing the most valuable type-strain genomes for metagenomic binning, comparative biology and taxonomic classification.</title>
        <authorList>
            <person name="Goeker M."/>
        </authorList>
    </citation>
    <scope>NUCLEOTIDE SEQUENCE [LARGE SCALE GENOMIC DNA]</scope>
    <source>
        <strain evidence="4 5">DSM 19619</strain>
    </source>
</reference>
<dbReference type="SUPFAM" id="SSF53067">
    <property type="entry name" value="Actin-like ATPase domain"/>
    <property type="match status" value="1"/>
</dbReference>
<dbReference type="InterPro" id="IPR049517">
    <property type="entry name" value="ACX-like_C"/>
</dbReference>
<dbReference type="EC" id="3.5.2.14" evidence="4"/>
<dbReference type="Pfam" id="PF05378">
    <property type="entry name" value="Hydant_A_N"/>
    <property type="match status" value="1"/>
</dbReference>
<organism evidence="4 5">
    <name type="scientific">Labrys wisconsinensis</name>
    <dbReference type="NCBI Taxonomy" id="425677"/>
    <lineage>
        <taxon>Bacteria</taxon>
        <taxon>Pseudomonadati</taxon>
        <taxon>Pseudomonadota</taxon>
        <taxon>Alphaproteobacteria</taxon>
        <taxon>Hyphomicrobiales</taxon>
        <taxon>Xanthobacteraceae</taxon>
        <taxon>Labrys</taxon>
    </lineage>
</organism>
<evidence type="ECO:0000259" key="2">
    <source>
        <dbReference type="Pfam" id="PF05378"/>
    </source>
</evidence>
<feature type="domain" description="Hydantoinase A/oxoprolinase" evidence="1">
    <location>
        <begin position="208"/>
        <end position="501"/>
    </location>
</feature>
<dbReference type="Pfam" id="PF19278">
    <property type="entry name" value="Hydant_A_C"/>
    <property type="match status" value="1"/>
</dbReference>
<dbReference type="InterPro" id="IPR008040">
    <property type="entry name" value="Hydant_A_N"/>
</dbReference>